<name>A0A2P4XYI1_9STRA</name>
<dbReference type="AlphaFoldDB" id="A0A2P4XYI1"/>
<dbReference type="InterPro" id="IPR000477">
    <property type="entry name" value="RT_dom"/>
</dbReference>
<comment type="caution">
    <text evidence="2">The sequence shown here is derived from an EMBL/GenBank/DDBJ whole genome shotgun (WGS) entry which is preliminary data.</text>
</comment>
<evidence type="ECO:0000313" key="2">
    <source>
        <dbReference type="EMBL" id="POM70605.1"/>
    </source>
</evidence>
<reference evidence="2 3" key="1">
    <citation type="journal article" date="2017" name="Genome Biol. Evol.">
        <title>Phytophthora megakarya and P. palmivora, closely related causal agents of cacao black pod rot, underwent increases in genome sizes and gene numbers by different mechanisms.</title>
        <authorList>
            <person name="Ali S.S."/>
            <person name="Shao J."/>
            <person name="Lary D.J."/>
            <person name="Kronmiller B."/>
            <person name="Shen D."/>
            <person name="Strem M.D."/>
            <person name="Amoako-Attah I."/>
            <person name="Akrofi A.Y."/>
            <person name="Begoude B.A."/>
            <person name="Ten Hoopen G.M."/>
            <person name="Coulibaly K."/>
            <person name="Kebe B.I."/>
            <person name="Melnick R.L."/>
            <person name="Guiltinan M.J."/>
            <person name="Tyler B.M."/>
            <person name="Meinhardt L.W."/>
            <person name="Bailey B.A."/>
        </authorList>
    </citation>
    <scope>NUCLEOTIDE SEQUENCE [LARGE SCALE GENOMIC DNA]</scope>
    <source>
        <strain evidence="3">sbr112.9</strain>
    </source>
</reference>
<keyword evidence="2" id="KW-0695">RNA-directed DNA polymerase</keyword>
<keyword evidence="2" id="KW-0808">Transferase</keyword>
<dbReference type="GO" id="GO:0003964">
    <property type="term" value="F:RNA-directed DNA polymerase activity"/>
    <property type="evidence" value="ECO:0007669"/>
    <property type="project" value="UniProtKB-KW"/>
</dbReference>
<dbReference type="Pfam" id="PF00078">
    <property type="entry name" value="RVT_1"/>
    <property type="match status" value="1"/>
</dbReference>
<dbReference type="PANTHER" id="PTHR37984">
    <property type="entry name" value="PROTEIN CBG26694"/>
    <property type="match status" value="1"/>
</dbReference>
<dbReference type="InterPro" id="IPR050951">
    <property type="entry name" value="Retrovirus_Pol_polyprotein"/>
</dbReference>
<dbReference type="Gene3D" id="3.10.10.10">
    <property type="entry name" value="HIV Type 1 Reverse Transcriptase, subunit A, domain 1"/>
    <property type="match status" value="1"/>
</dbReference>
<feature type="domain" description="Reverse transcriptase" evidence="1">
    <location>
        <begin position="166"/>
        <end position="263"/>
    </location>
</feature>
<protein>
    <submittedName>
        <fullName evidence="2">Reverse transcriptase</fullName>
    </submittedName>
</protein>
<dbReference type="PANTHER" id="PTHR37984:SF5">
    <property type="entry name" value="PROTEIN NYNRIN-LIKE"/>
    <property type="match status" value="1"/>
</dbReference>
<dbReference type="CDD" id="cd01647">
    <property type="entry name" value="RT_LTR"/>
    <property type="match status" value="1"/>
</dbReference>
<keyword evidence="3" id="KW-1185">Reference proteome</keyword>
<dbReference type="Gene3D" id="3.30.70.270">
    <property type="match status" value="1"/>
</dbReference>
<keyword evidence="2" id="KW-0548">Nucleotidyltransferase</keyword>
<gene>
    <name evidence="2" type="ORF">PHPALM_12930</name>
</gene>
<evidence type="ECO:0000313" key="3">
    <source>
        <dbReference type="Proteomes" id="UP000237271"/>
    </source>
</evidence>
<dbReference type="InterPro" id="IPR043502">
    <property type="entry name" value="DNA/RNA_pol_sf"/>
</dbReference>
<accession>A0A2P4XYI1</accession>
<dbReference type="SUPFAM" id="SSF56672">
    <property type="entry name" value="DNA/RNA polymerases"/>
    <property type="match status" value="1"/>
</dbReference>
<dbReference type="InterPro" id="IPR043128">
    <property type="entry name" value="Rev_trsase/Diguanyl_cyclase"/>
</dbReference>
<sequence>MALMDEAWDIPIQGMPGTPVEKLRVEYERCMQVSNEELDLEPGTELLAQLRDQLVMLPELEELTPECDIDSADVGEPGKTTPEMEKKLRDILEYHRKIFLADSNAAPAPARGVVCDLDVGDAKPVAQRPRSVAPHLMLKLLKKLLETGLIEYSNSPWASPIVIVLKKNGVDIRMCIDYRIVNGFIQLSHYPLPLIDDLLIGFEAAMWFMSLDMASSFWAIRMTERARLISAFVCPFGHFQWMRMPFGLKNAPLVYQAMLDNCLWGFLKPQDSENQSSDFENHVLKSEVSALTSQMTVFQRNIPVPTYMGPVLGRSSYIDDIAHWSADLGSTL</sequence>
<proteinExistence type="predicted"/>
<organism evidence="2 3">
    <name type="scientific">Phytophthora palmivora</name>
    <dbReference type="NCBI Taxonomy" id="4796"/>
    <lineage>
        <taxon>Eukaryota</taxon>
        <taxon>Sar</taxon>
        <taxon>Stramenopiles</taxon>
        <taxon>Oomycota</taxon>
        <taxon>Peronosporomycetes</taxon>
        <taxon>Peronosporales</taxon>
        <taxon>Peronosporaceae</taxon>
        <taxon>Phytophthora</taxon>
    </lineage>
</organism>
<dbReference type="Proteomes" id="UP000237271">
    <property type="component" value="Unassembled WGS sequence"/>
</dbReference>
<dbReference type="OrthoDB" id="120919at2759"/>
<dbReference type="EMBL" id="NCKW01006894">
    <property type="protein sequence ID" value="POM70605.1"/>
    <property type="molecule type" value="Genomic_DNA"/>
</dbReference>
<evidence type="ECO:0000259" key="1">
    <source>
        <dbReference type="Pfam" id="PF00078"/>
    </source>
</evidence>